<feature type="transmembrane region" description="Helical" evidence="8">
    <location>
        <begin position="76"/>
        <end position="102"/>
    </location>
</feature>
<dbReference type="AlphaFoldDB" id="A0A2A2I8B9"/>
<dbReference type="Gene3D" id="1.20.1740.10">
    <property type="entry name" value="Amino acid/polyamine transporter I"/>
    <property type="match status" value="1"/>
</dbReference>
<evidence type="ECO:0000256" key="6">
    <source>
        <dbReference type="ARBA" id="ARBA00022989"/>
    </source>
</evidence>
<comment type="similarity">
    <text evidence="2">Belongs to the amino acid-polyamine-organocation (APC) superfamily. Spore germination protein (SGP) (TC 2.A.3.9) family.</text>
</comment>
<evidence type="ECO:0000256" key="2">
    <source>
        <dbReference type="ARBA" id="ARBA00007998"/>
    </source>
</evidence>
<evidence type="ECO:0000256" key="1">
    <source>
        <dbReference type="ARBA" id="ARBA00004141"/>
    </source>
</evidence>
<protein>
    <submittedName>
        <fullName evidence="9">Spore gernimation protein</fullName>
    </submittedName>
</protein>
<feature type="transmembrane region" description="Helical" evidence="8">
    <location>
        <begin position="275"/>
        <end position="300"/>
    </location>
</feature>
<evidence type="ECO:0000256" key="7">
    <source>
        <dbReference type="ARBA" id="ARBA00023136"/>
    </source>
</evidence>
<comment type="caution">
    <text evidence="9">The sequence shown here is derived from an EMBL/GenBank/DDBJ whole genome shotgun (WGS) entry which is preliminary data.</text>
</comment>
<keyword evidence="6 8" id="KW-1133">Transmembrane helix</keyword>
<evidence type="ECO:0000256" key="5">
    <source>
        <dbReference type="ARBA" id="ARBA00022692"/>
    </source>
</evidence>
<dbReference type="InterPro" id="IPR004761">
    <property type="entry name" value="Spore_GerAB"/>
</dbReference>
<feature type="transmembrane region" description="Helical" evidence="8">
    <location>
        <begin position="45"/>
        <end position="64"/>
    </location>
</feature>
<dbReference type="GO" id="GO:0009847">
    <property type="term" value="P:spore germination"/>
    <property type="evidence" value="ECO:0007669"/>
    <property type="project" value="InterPro"/>
</dbReference>
<feature type="transmembrane region" description="Helical" evidence="8">
    <location>
        <begin position="122"/>
        <end position="140"/>
    </location>
</feature>
<feature type="transmembrane region" description="Helical" evidence="8">
    <location>
        <begin position="340"/>
        <end position="359"/>
    </location>
</feature>
<evidence type="ECO:0000256" key="8">
    <source>
        <dbReference type="SAM" id="Phobius"/>
    </source>
</evidence>
<dbReference type="Proteomes" id="UP000218887">
    <property type="component" value="Unassembled WGS sequence"/>
</dbReference>
<keyword evidence="4" id="KW-0309">Germination</keyword>
<feature type="transmembrane region" description="Helical" evidence="8">
    <location>
        <begin position="223"/>
        <end position="246"/>
    </location>
</feature>
<comment type="subcellular location">
    <subcellularLocation>
        <location evidence="1">Membrane</location>
        <topology evidence="1">Multi-pass membrane protein</topology>
    </subcellularLocation>
</comment>
<dbReference type="OrthoDB" id="2716906at2"/>
<keyword evidence="5 8" id="KW-0812">Transmembrane</keyword>
<name>A0A2A2I8B9_9BACI</name>
<feature type="transmembrane region" description="Helical" evidence="8">
    <location>
        <begin position="192"/>
        <end position="211"/>
    </location>
</feature>
<sequence>MRSFEYGDEKIGGKEIMIAIPSMVIGVGILSLPRSISVDTIGSDGWIVLVIGGLISVLMVWLMAKLASGFPHQSFFSYASTIVSKPVAIVLTFLFAILFISVAAYDIRTLGHISQQYLFDHTPVEVVTLSFLLVVVYAVAGSRAGLFRLNMLFLPIIIFIIAIVLVMNLKWLDLTNLLPVFQTDVKGYLKGIHTSSLSYMGISIVLFYIAFVDQPKKAPKMVVLGMSIPIVMYVLIYLTCLMVFGYTATSHLLFPTIDLAKRVELPGGILERVEAIFFVVWTMGVFNTTVMAVDVAIMALHSIFKKMKKMQLIFILSPVIYYIALFPRDTGQIILFGDFLGTYMVSFAFITTIVLIVIAKIRGVKPNDKTNA</sequence>
<feature type="transmembrane region" description="Helical" evidence="8">
    <location>
        <begin position="312"/>
        <end position="328"/>
    </location>
</feature>
<reference evidence="9 10" key="1">
    <citation type="submission" date="2017-08" db="EMBL/GenBank/DDBJ databases">
        <title>Virgibacillus indicus sp. nov. and Virgibacillus profoundi sp. nov, two moderately halophilic bacteria isolated from marine sediment by using the Microfluidic Streak Plate.</title>
        <authorList>
            <person name="Xu B."/>
            <person name="Hu B."/>
            <person name="Wang J."/>
            <person name="Zhu Y."/>
            <person name="Huang L."/>
            <person name="Du W."/>
            <person name="Huang Y."/>
        </authorList>
    </citation>
    <scope>NUCLEOTIDE SEQUENCE [LARGE SCALE GENOMIC DNA]</scope>
    <source>
        <strain evidence="9 10">IO3-P3-H5</strain>
    </source>
</reference>
<dbReference type="RefSeq" id="WP_095657302.1">
    <property type="nucleotide sequence ID" value="NZ_NPOA01000018.1"/>
</dbReference>
<dbReference type="GO" id="GO:0016020">
    <property type="term" value="C:membrane"/>
    <property type="evidence" value="ECO:0007669"/>
    <property type="project" value="UniProtKB-SubCell"/>
</dbReference>
<dbReference type="PANTHER" id="PTHR34975:SF2">
    <property type="entry name" value="SPORE GERMINATION PROTEIN A2"/>
    <property type="match status" value="1"/>
</dbReference>
<keyword evidence="3" id="KW-0813">Transport</keyword>
<dbReference type="EMBL" id="NPOA01000018">
    <property type="protein sequence ID" value="PAV27822.1"/>
    <property type="molecule type" value="Genomic_DNA"/>
</dbReference>
<proteinExistence type="inferred from homology"/>
<evidence type="ECO:0000256" key="3">
    <source>
        <dbReference type="ARBA" id="ARBA00022448"/>
    </source>
</evidence>
<feature type="transmembrane region" description="Helical" evidence="8">
    <location>
        <begin position="152"/>
        <end position="172"/>
    </location>
</feature>
<evidence type="ECO:0000313" key="10">
    <source>
        <dbReference type="Proteomes" id="UP000218887"/>
    </source>
</evidence>
<evidence type="ECO:0000256" key="4">
    <source>
        <dbReference type="ARBA" id="ARBA00022544"/>
    </source>
</evidence>
<dbReference type="NCBIfam" id="TIGR00912">
    <property type="entry name" value="2A0309"/>
    <property type="match status" value="1"/>
</dbReference>
<gene>
    <name evidence="9" type="ORF">CIL05_19940</name>
</gene>
<organism evidence="9 10">
    <name type="scientific">Virgibacillus profundi</name>
    <dbReference type="NCBI Taxonomy" id="2024555"/>
    <lineage>
        <taxon>Bacteria</taxon>
        <taxon>Bacillati</taxon>
        <taxon>Bacillota</taxon>
        <taxon>Bacilli</taxon>
        <taxon>Bacillales</taxon>
        <taxon>Bacillaceae</taxon>
        <taxon>Virgibacillus</taxon>
    </lineage>
</organism>
<keyword evidence="10" id="KW-1185">Reference proteome</keyword>
<evidence type="ECO:0000313" key="9">
    <source>
        <dbReference type="EMBL" id="PAV27822.1"/>
    </source>
</evidence>
<accession>A0A2A2I8B9</accession>
<dbReference type="PANTHER" id="PTHR34975">
    <property type="entry name" value="SPORE GERMINATION PROTEIN A2"/>
    <property type="match status" value="1"/>
</dbReference>
<keyword evidence="7 8" id="KW-0472">Membrane</keyword>
<feature type="transmembrane region" description="Helical" evidence="8">
    <location>
        <begin position="12"/>
        <end position="33"/>
    </location>
</feature>
<dbReference type="Pfam" id="PF03845">
    <property type="entry name" value="Spore_permease"/>
    <property type="match status" value="1"/>
</dbReference>